<dbReference type="EMBL" id="JAVAIL010000004">
    <property type="protein sequence ID" value="MDP4540552.1"/>
    <property type="molecule type" value="Genomic_DNA"/>
</dbReference>
<evidence type="ECO:0000259" key="1">
    <source>
        <dbReference type="SMART" id="SM00953"/>
    </source>
</evidence>
<organism evidence="2 3">
    <name type="scientific">Qipengyuania benthica</name>
    <dbReference type="NCBI Taxonomy" id="3067651"/>
    <lineage>
        <taxon>Bacteria</taxon>
        <taxon>Pseudomonadati</taxon>
        <taxon>Pseudomonadota</taxon>
        <taxon>Alphaproteobacteria</taxon>
        <taxon>Sphingomonadales</taxon>
        <taxon>Erythrobacteraceae</taxon>
        <taxon>Qipengyuania</taxon>
    </lineage>
</organism>
<name>A0ABT9HB86_9SPHN</name>
<protein>
    <submittedName>
        <fullName evidence="2">RES family NAD+ phosphorylase</fullName>
    </submittedName>
</protein>
<dbReference type="InterPro" id="IPR014914">
    <property type="entry name" value="RES_dom"/>
</dbReference>
<comment type="caution">
    <text evidence="2">The sequence shown here is derived from an EMBL/GenBank/DDBJ whole genome shotgun (WGS) entry which is preliminary data.</text>
</comment>
<gene>
    <name evidence="2" type="ORF">Q9K01_13045</name>
</gene>
<sequence length="148" mass="16542">MSGAGAASNGGRWNPPGVEMLYLSADPTTAMLESQPSLDPFKPVTLISYVLRNARVFDTRDPNTHAQYDITPDLLDTNWYTHVVEQTQAPTWDLADTLAADGFHGVSYASMHNGLENVALWAWNLNSEAILRIVDQDRRLPKNDKSWR</sequence>
<feature type="domain" description="RES" evidence="1">
    <location>
        <begin position="2"/>
        <end position="137"/>
    </location>
</feature>
<accession>A0ABT9HB86</accession>
<evidence type="ECO:0000313" key="2">
    <source>
        <dbReference type="EMBL" id="MDP4540552.1"/>
    </source>
</evidence>
<dbReference type="Pfam" id="PF08808">
    <property type="entry name" value="RES"/>
    <property type="match status" value="1"/>
</dbReference>
<keyword evidence="3" id="KW-1185">Reference proteome</keyword>
<dbReference type="SMART" id="SM00953">
    <property type="entry name" value="RES"/>
    <property type="match status" value="1"/>
</dbReference>
<proteinExistence type="predicted"/>
<evidence type="ECO:0000313" key="3">
    <source>
        <dbReference type="Proteomes" id="UP001235664"/>
    </source>
</evidence>
<reference evidence="2 3" key="1">
    <citation type="submission" date="2023-08" db="EMBL/GenBank/DDBJ databases">
        <title>genomic of DY56.</title>
        <authorList>
            <person name="Wang Y."/>
        </authorList>
    </citation>
    <scope>NUCLEOTIDE SEQUENCE [LARGE SCALE GENOMIC DNA]</scope>
    <source>
        <strain evidence="2 3">DY56-A-20</strain>
    </source>
</reference>
<dbReference type="Proteomes" id="UP001235664">
    <property type="component" value="Unassembled WGS sequence"/>
</dbReference>